<feature type="compositionally biased region" description="Low complexity" evidence="2">
    <location>
        <begin position="481"/>
        <end position="494"/>
    </location>
</feature>
<evidence type="ECO:0000313" key="3">
    <source>
        <dbReference type="EMBL" id="CAD7703683.1"/>
    </source>
</evidence>
<accession>A0A8S1J8N4</accession>
<feature type="region of interest" description="Disordered" evidence="2">
    <location>
        <begin position="255"/>
        <end position="334"/>
    </location>
</feature>
<gene>
    <name evidence="3" type="ORF">OSTQU699_LOCUS9040</name>
</gene>
<evidence type="ECO:0000256" key="2">
    <source>
        <dbReference type="SAM" id="MobiDB-lite"/>
    </source>
</evidence>
<evidence type="ECO:0000256" key="1">
    <source>
        <dbReference type="SAM" id="Coils"/>
    </source>
</evidence>
<evidence type="ECO:0000313" key="4">
    <source>
        <dbReference type="Proteomes" id="UP000708148"/>
    </source>
</evidence>
<dbReference type="Proteomes" id="UP000708148">
    <property type="component" value="Unassembled WGS sequence"/>
</dbReference>
<feature type="region of interest" description="Disordered" evidence="2">
    <location>
        <begin position="455"/>
        <end position="552"/>
    </location>
</feature>
<feature type="region of interest" description="Disordered" evidence="2">
    <location>
        <begin position="610"/>
        <end position="637"/>
    </location>
</feature>
<keyword evidence="4" id="KW-1185">Reference proteome</keyword>
<dbReference type="OrthoDB" id="553012at2759"/>
<feature type="compositionally biased region" description="Basic and acidic residues" evidence="2">
    <location>
        <begin position="539"/>
        <end position="549"/>
    </location>
</feature>
<reference evidence="3" key="1">
    <citation type="submission" date="2020-12" db="EMBL/GenBank/DDBJ databases">
        <authorList>
            <person name="Iha C."/>
        </authorList>
    </citation>
    <scope>NUCLEOTIDE SEQUENCE</scope>
</reference>
<feature type="compositionally biased region" description="Low complexity" evidence="2">
    <location>
        <begin position="616"/>
        <end position="627"/>
    </location>
</feature>
<protein>
    <submittedName>
        <fullName evidence="3">Uncharacterized protein</fullName>
    </submittedName>
</protein>
<feature type="region of interest" description="Disordered" evidence="2">
    <location>
        <begin position="63"/>
        <end position="95"/>
    </location>
</feature>
<comment type="caution">
    <text evidence="3">The sequence shown here is derived from an EMBL/GenBank/DDBJ whole genome shotgun (WGS) entry which is preliminary data.</text>
</comment>
<dbReference type="EMBL" id="CAJHUC010002360">
    <property type="protein sequence ID" value="CAD7703683.1"/>
    <property type="molecule type" value="Genomic_DNA"/>
</dbReference>
<feature type="region of interest" description="Disordered" evidence="2">
    <location>
        <begin position="379"/>
        <end position="427"/>
    </location>
</feature>
<feature type="coiled-coil region" evidence="1">
    <location>
        <begin position="95"/>
        <end position="122"/>
    </location>
</feature>
<feature type="compositionally biased region" description="Basic and acidic residues" evidence="2">
    <location>
        <begin position="63"/>
        <end position="73"/>
    </location>
</feature>
<feature type="compositionally biased region" description="Polar residues" evidence="2">
    <location>
        <begin position="303"/>
        <end position="318"/>
    </location>
</feature>
<organism evidence="3 4">
    <name type="scientific">Ostreobium quekettii</name>
    <dbReference type="NCBI Taxonomy" id="121088"/>
    <lineage>
        <taxon>Eukaryota</taxon>
        <taxon>Viridiplantae</taxon>
        <taxon>Chlorophyta</taxon>
        <taxon>core chlorophytes</taxon>
        <taxon>Ulvophyceae</taxon>
        <taxon>TCBD clade</taxon>
        <taxon>Bryopsidales</taxon>
        <taxon>Ostreobineae</taxon>
        <taxon>Ostreobiaceae</taxon>
        <taxon>Ostreobium</taxon>
    </lineage>
</organism>
<proteinExistence type="predicted"/>
<sequence length="1310" mass="141171">MDAGRRDVQAALEPLRRRAMDLYALFDDSEIAAERAWRDELPALQSFIGALSKARGLVRDEIKEREEGQERGRAAAAEGGGRLAVEAGGPETPRVRSIRDDLNRLREQVARVEGELRDLRVRMNQAQPAKEMEICEATVAVLTDTRRLCLKEAGRLESLLQREEKSRKAQRSGKDDQTELAKLKEQLRRTDAKIDRAKQCSYFPAAKGYRFRAGSLGVYVGARDLQLSEISGGFLLEATPSTESGDRRVAKVKIHMAASQSSPRRPTRRMKWSSWSASGDLPSVQHMPSPTPKAGSPERAPSDQGTPRVSEDAQNTQPRPIDREKGALSPSLVDNAGKMGSCMFDQEGFSVPMGIQASISSGSKRSRVRRTALKFINKIASKGKYSRPKHDAHPGQPSPPHGNGRGVSGVGPSASVDAHAKRPGLGSRFLSKVGSRVWRGSNKEHSRPQDWFEAVDLANPHGGGDAEQQHSEAWDRMSQLEGSVSAEGSSAAESGGEEADDSSDVVRHGQPEESNGEQNGGCVVPIQEDTGVVGSLPDSLRKPEAHGTEDVAVQSATEAQGVPVGASEGDLHVASELRDLHQDYGPSQAVGAQTLALTEETEGAVNAKRGDGAELGQSQDQQSQGDGLPSTSGQDSLTGELRRTGVFVRVHGEHVELVGEKGSHVPNMTVMDIVLEVECVFSLELEYSASRGWQAPTGITLEILKLKKWVRGNSMPLPGALIRTLLNMVLPKLVERAILASLPVELGDYIIEAGRHMFVSGDIAAIGPPLSSTKAILSAMPPKGSPTKVRSHQVKEWAFAREARNILQISSEQAEALQALFSFPTGLLPTARQCSISELSSFYLKYCGSELWWPLCNIWEEGLHVVQQLQGTSSPLSFHQLMETRIAALTRKPVRLRCALKRLACIVNVDAALNAIRDYFERSAREAQSSQGSLGHEPVPFEQQLSALDAWHHDISSSLSMFKSNFKSATCSFVFCADAQMFQVGVDSLRYEGPVSIKVPVGTKANEDGTLSFKVRVPGVARGTKSSLLDALAQAFASLQAVTGADDVPQAPPGGEHVRWASENGAGQGPGVGGEAAGWDNDPSWVMGMRRAAEAEPHKPSGVFDEGPLGEVLVHRLSVGISLNERNLADALLGREDSAAKGPLLNPTGVEQLLGCLGEVLSCSFGPASPTDGGLGPTSPFVVKLESTDLARLRVGVETLGFQSFVSPATLIRMSHFLVHETLSAYPGCDRRKLFLVDRAFRHTISYIDKQALDLALCALLRAEVKGGSLLVALTESTEDGCIQEPINVLNDVDLMTVIDSLAMIQEDSG</sequence>
<name>A0A8S1J8N4_9CHLO</name>
<keyword evidence="1" id="KW-0175">Coiled coil</keyword>